<dbReference type="AlphaFoldDB" id="A0A1A9WZ00"/>
<sequence length="47" mass="5585">MRLCRAKLLIYTGAQSSQKSQQKEKNKNNTNLTHNENILNRHHEHEK</sequence>
<reference evidence="2" key="2">
    <citation type="submission" date="2020-05" db="UniProtKB">
        <authorList>
            <consortium name="EnsemblMetazoa"/>
        </authorList>
    </citation>
    <scope>IDENTIFICATION</scope>
    <source>
        <strain evidence="2">IAEA</strain>
    </source>
</reference>
<reference evidence="3" key="1">
    <citation type="submission" date="2014-03" db="EMBL/GenBank/DDBJ databases">
        <authorList>
            <person name="Aksoy S."/>
            <person name="Warren W."/>
            <person name="Wilson R.K."/>
        </authorList>
    </citation>
    <scope>NUCLEOTIDE SEQUENCE [LARGE SCALE GENOMIC DNA]</scope>
    <source>
        <strain evidence="3">IAEA</strain>
    </source>
</reference>
<organism evidence="2 3">
    <name type="scientific">Glossina brevipalpis</name>
    <dbReference type="NCBI Taxonomy" id="37001"/>
    <lineage>
        <taxon>Eukaryota</taxon>
        <taxon>Metazoa</taxon>
        <taxon>Ecdysozoa</taxon>
        <taxon>Arthropoda</taxon>
        <taxon>Hexapoda</taxon>
        <taxon>Insecta</taxon>
        <taxon>Pterygota</taxon>
        <taxon>Neoptera</taxon>
        <taxon>Endopterygota</taxon>
        <taxon>Diptera</taxon>
        <taxon>Brachycera</taxon>
        <taxon>Muscomorpha</taxon>
        <taxon>Hippoboscoidea</taxon>
        <taxon>Glossinidae</taxon>
        <taxon>Glossina</taxon>
    </lineage>
</organism>
<proteinExistence type="predicted"/>
<dbReference type="EnsemblMetazoa" id="GBRI037804-RA">
    <property type="protein sequence ID" value="GBRI037804-PA"/>
    <property type="gene ID" value="GBRI037804"/>
</dbReference>
<feature type="region of interest" description="Disordered" evidence="1">
    <location>
        <begin position="13"/>
        <end position="47"/>
    </location>
</feature>
<name>A0A1A9WZ00_9MUSC</name>
<accession>A0A1A9WZ00</accession>
<dbReference type="VEuPathDB" id="VectorBase:GBRI037804"/>
<keyword evidence="3" id="KW-1185">Reference proteome</keyword>
<dbReference type="Proteomes" id="UP000091820">
    <property type="component" value="Unassembled WGS sequence"/>
</dbReference>
<evidence type="ECO:0000256" key="1">
    <source>
        <dbReference type="SAM" id="MobiDB-lite"/>
    </source>
</evidence>
<evidence type="ECO:0000313" key="2">
    <source>
        <dbReference type="EnsemblMetazoa" id="GBRI037804-PA"/>
    </source>
</evidence>
<protein>
    <submittedName>
        <fullName evidence="2">Uncharacterized protein</fullName>
    </submittedName>
</protein>
<evidence type="ECO:0000313" key="3">
    <source>
        <dbReference type="Proteomes" id="UP000091820"/>
    </source>
</evidence>